<dbReference type="Proteomes" id="UP000037069">
    <property type="component" value="Unassembled WGS sequence"/>
</dbReference>
<dbReference type="EMBL" id="JRES01000978">
    <property type="protein sequence ID" value="KNC26547.1"/>
    <property type="molecule type" value="Genomic_DNA"/>
</dbReference>
<evidence type="ECO:0000313" key="2">
    <source>
        <dbReference type="Proteomes" id="UP000037069"/>
    </source>
</evidence>
<organism evidence="1 2">
    <name type="scientific">Lucilia cuprina</name>
    <name type="common">Green bottle fly</name>
    <name type="synonym">Australian sheep blowfly</name>
    <dbReference type="NCBI Taxonomy" id="7375"/>
    <lineage>
        <taxon>Eukaryota</taxon>
        <taxon>Metazoa</taxon>
        <taxon>Ecdysozoa</taxon>
        <taxon>Arthropoda</taxon>
        <taxon>Hexapoda</taxon>
        <taxon>Insecta</taxon>
        <taxon>Pterygota</taxon>
        <taxon>Neoptera</taxon>
        <taxon>Endopterygota</taxon>
        <taxon>Diptera</taxon>
        <taxon>Brachycera</taxon>
        <taxon>Muscomorpha</taxon>
        <taxon>Oestroidea</taxon>
        <taxon>Calliphoridae</taxon>
        <taxon>Luciliinae</taxon>
        <taxon>Lucilia</taxon>
    </lineage>
</organism>
<proteinExistence type="predicted"/>
<sequence length="176" mass="20276">MANIADNKRNRKRLCSLHKKLDNSNLEAIFNSFLKWCAENRFIKLENEENLTTLPYHLNNISEQNINNNEHYPPPTLSEDTHVQSNNAVKDLISDKPYQKSEILSVQILQPNNNISNSTKQISPNHSTNEQQFDDNIEIVNCMTNSQNSNNSNIFDFLQFENLISSTQIVPTTIKE</sequence>
<dbReference type="AlphaFoldDB" id="A0A0L0C2T5"/>
<evidence type="ECO:0000313" key="1">
    <source>
        <dbReference type="EMBL" id="KNC26547.1"/>
    </source>
</evidence>
<keyword evidence="2" id="KW-1185">Reference proteome</keyword>
<comment type="caution">
    <text evidence="1">The sequence shown here is derived from an EMBL/GenBank/DDBJ whole genome shotgun (WGS) entry which is preliminary data.</text>
</comment>
<accession>A0A0L0C2T5</accession>
<reference evidence="1 2" key="1">
    <citation type="journal article" date="2015" name="Nat. Commun.">
        <title>Lucilia cuprina genome unlocks parasitic fly biology to underpin future interventions.</title>
        <authorList>
            <person name="Anstead C.A."/>
            <person name="Korhonen P.K."/>
            <person name="Young N.D."/>
            <person name="Hall R.S."/>
            <person name="Jex A.R."/>
            <person name="Murali S.C."/>
            <person name="Hughes D.S."/>
            <person name="Lee S.F."/>
            <person name="Perry T."/>
            <person name="Stroehlein A.J."/>
            <person name="Ansell B.R."/>
            <person name="Breugelmans B."/>
            <person name="Hofmann A."/>
            <person name="Qu J."/>
            <person name="Dugan S."/>
            <person name="Lee S.L."/>
            <person name="Chao H."/>
            <person name="Dinh H."/>
            <person name="Han Y."/>
            <person name="Doddapaneni H.V."/>
            <person name="Worley K.C."/>
            <person name="Muzny D.M."/>
            <person name="Ioannidis P."/>
            <person name="Waterhouse R.M."/>
            <person name="Zdobnov E.M."/>
            <person name="James P.J."/>
            <person name="Bagnall N.H."/>
            <person name="Kotze A.C."/>
            <person name="Gibbs R.A."/>
            <person name="Richards S."/>
            <person name="Batterham P."/>
            <person name="Gasser R.B."/>
        </authorList>
    </citation>
    <scope>NUCLEOTIDE SEQUENCE [LARGE SCALE GENOMIC DNA]</scope>
    <source>
        <strain evidence="1 2">LS</strain>
        <tissue evidence="1">Full body</tissue>
    </source>
</reference>
<gene>
    <name evidence="1" type="ORF">FF38_07647</name>
</gene>
<protein>
    <submittedName>
        <fullName evidence="1">Uncharacterized protein</fullName>
    </submittedName>
</protein>
<name>A0A0L0C2T5_LUCCU</name>